<evidence type="ECO:0000256" key="1">
    <source>
        <dbReference type="SAM" id="Phobius"/>
    </source>
</evidence>
<reference evidence="3" key="2">
    <citation type="journal article" date="2014" name="Genome Biol. Evol.">
        <title>Settling down: the genome of Serratia symbiotica from the aphid Cinara tujafilina zooms in on the process of accommodation to a cooperative intracellular life.</title>
        <authorList>
            <person name="Manzano-Marin A."/>
            <person name="Latorre A."/>
        </authorList>
    </citation>
    <scope>NUCLEOTIDE SEQUENCE</scope>
    <source>
        <strain evidence="3">SCt-VLC</strain>
    </source>
</reference>
<dbReference type="EMBL" id="FR904230">
    <property type="protein sequence ID" value="CDG47082.1"/>
    <property type="molecule type" value="Genomic_DNA"/>
</dbReference>
<dbReference type="OrthoDB" id="948134at2"/>
<accession>A0A068RA35</accession>
<keyword evidence="1" id="KW-0812">Transmembrane</keyword>
<dbReference type="GO" id="GO:0005886">
    <property type="term" value="C:plasma membrane"/>
    <property type="evidence" value="ECO:0007669"/>
    <property type="project" value="UniProtKB-ARBA"/>
</dbReference>
<keyword evidence="1" id="KW-1133">Transmembrane helix</keyword>
<keyword evidence="1" id="KW-0472">Membrane</keyword>
<name>A0A068RA35_9GAMM</name>
<proteinExistence type="predicted"/>
<feature type="transmembrane region" description="Helical" evidence="1">
    <location>
        <begin position="94"/>
        <end position="117"/>
    </location>
</feature>
<organism evidence="3">
    <name type="scientific">Serratia symbiotica SCt-VLC</name>
    <dbReference type="NCBI Taxonomy" id="1347341"/>
    <lineage>
        <taxon>Bacteria</taxon>
        <taxon>Pseudomonadati</taxon>
        <taxon>Pseudomonadota</taxon>
        <taxon>Gammaproteobacteria</taxon>
        <taxon>Enterobacterales</taxon>
        <taxon>Yersiniaceae</taxon>
        <taxon>Serratia</taxon>
        <taxon>Serratia symbiotica</taxon>
    </lineage>
</organism>
<feature type="transmembrane region" description="Helical" evidence="1">
    <location>
        <begin position="41"/>
        <end position="64"/>
    </location>
</feature>
<dbReference type="AlphaFoldDB" id="A0A068RA35"/>
<dbReference type="PANTHER" id="PTHR42709:SF2">
    <property type="entry name" value="INNER MEMBRANE PROTEIN YOHD"/>
    <property type="match status" value="1"/>
</dbReference>
<gene>
    <name evidence="3" type="primary">yohD</name>
    <name evidence="3" type="ORF">SCTVLC_0313</name>
</gene>
<reference evidence="3" key="1">
    <citation type="submission" date="2013-06" db="EMBL/GenBank/DDBJ databases">
        <authorList>
            <person name="Mazano-Marin A."/>
        </authorList>
    </citation>
    <scope>NUCLEOTIDE SEQUENCE</scope>
    <source>
        <strain evidence="3">SCt-VLC</strain>
    </source>
</reference>
<feature type="transmembrane region" description="Helical" evidence="1">
    <location>
        <begin position="162"/>
        <end position="181"/>
    </location>
</feature>
<dbReference type="RefSeq" id="WP_061769775.1">
    <property type="nucleotide sequence ID" value="NZ_FR904230.1"/>
</dbReference>
<sequence>MTVLAHYITQYGYWALFIGCLAEGETLTLLGGIAAHDGLLHWPWVIALVAFGGTLGDQLLYFVGRRYEGRVISRLKSQEKHLARDRSLIARHPVLFVIGVRFMYGLRIIGPVLIGASRLPPVHFVPLNILGAILWATLFVMLGYFGGQAIESFVTGFNKKLSSLLLVALAIVAFLLLRFWWRRRYSD</sequence>
<dbReference type="InterPro" id="IPR032816">
    <property type="entry name" value="VTT_dom"/>
</dbReference>
<protein>
    <submittedName>
        <fullName evidence="3">Inner membrane protein YohD</fullName>
    </submittedName>
</protein>
<dbReference type="PANTHER" id="PTHR42709">
    <property type="entry name" value="ALKALINE PHOSPHATASE LIKE PROTEIN"/>
    <property type="match status" value="1"/>
</dbReference>
<evidence type="ECO:0000313" key="3">
    <source>
        <dbReference type="EMBL" id="CDG47082.1"/>
    </source>
</evidence>
<dbReference type="Pfam" id="PF09335">
    <property type="entry name" value="VTT_dom"/>
    <property type="match status" value="1"/>
</dbReference>
<feature type="transmembrane region" description="Helical" evidence="1">
    <location>
        <begin position="129"/>
        <end position="150"/>
    </location>
</feature>
<evidence type="ECO:0000259" key="2">
    <source>
        <dbReference type="Pfam" id="PF09335"/>
    </source>
</evidence>
<feature type="transmembrane region" description="Helical" evidence="1">
    <location>
        <begin position="12"/>
        <end position="35"/>
    </location>
</feature>
<dbReference type="InterPro" id="IPR051311">
    <property type="entry name" value="DedA_domain"/>
</dbReference>
<feature type="domain" description="VTT" evidence="2">
    <location>
        <begin position="24"/>
        <end position="144"/>
    </location>
</feature>